<evidence type="ECO:0000256" key="2">
    <source>
        <dbReference type="SAM" id="Phobius"/>
    </source>
</evidence>
<proteinExistence type="predicted"/>
<gene>
    <name evidence="3" type="ORF">ASIM_LOCUS5283</name>
</gene>
<feature type="region of interest" description="Disordered" evidence="1">
    <location>
        <begin position="222"/>
        <end position="263"/>
    </location>
</feature>
<reference evidence="3 4" key="2">
    <citation type="submission" date="2018-11" db="EMBL/GenBank/DDBJ databases">
        <authorList>
            <consortium name="Pathogen Informatics"/>
        </authorList>
    </citation>
    <scope>NUCLEOTIDE SEQUENCE [LARGE SCALE GENOMIC DNA]</scope>
</reference>
<sequence>MCVFSVQSCSRVQCNHQIRATFEGPAMFSIIRSLWFIILIFLAYCCASGSAHTRFEHSSRAAESEPGHSKQLNREKFPPAVFLFPPDLSNAAEDSSGRYCPCRISTPELQPQATDWSAFNTPIMGSKSRLNRLLADQDAYQTFLLPVTLKKSRDREWEASPVTISSDHQVFPAKILLNQYVLLSKPTKPLSFPVSRYQDLMLPKLVASRVPILKLPRSSGVRVQSPRFNSSPRLFTSAPDIDYETDNEMPPPPPLFESNEAST</sequence>
<reference evidence="5" key="1">
    <citation type="submission" date="2017-02" db="UniProtKB">
        <authorList>
            <consortium name="WormBaseParasite"/>
        </authorList>
    </citation>
    <scope>IDENTIFICATION</scope>
</reference>
<dbReference type="AlphaFoldDB" id="A0A0M3JD00"/>
<keyword evidence="2" id="KW-0472">Membrane</keyword>
<name>A0A0M3JD00_ANISI</name>
<dbReference type="EMBL" id="UYRR01010177">
    <property type="protein sequence ID" value="VDK25267.1"/>
    <property type="molecule type" value="Genomic_DNA"/>
</dbReference>
<dbReference type="WBParaSite" id="ASIM_0000548501-mRNA-1">
    <property type="protein sequence ID" value="ASIM_0000548501-mRNA-1"/>
    <property type="gene ID" value="ASIM_0000548501"/>
</dbReference>
<dbReference type="Proteomes" id="UP000267096">
    <property type="component" value="Unassembled WGS sequence"/>
</dbReference>
<evidence type="ECO:0000313" key="4">
    <source>
        <dbReference type="Proteomes" id="UP000267096"/>
    </source>
</evidence>
<keyword evidence="2" id="KW-0812">Transmembrane</keyword>
<protein>
    <submittedName>
        <fullName evidence="3 5">Uncharacterized protein</fullName>
    </submittedName>
</protein>
<accession>A0A0M3JD00</accession>
<organism evidence="5">
    <name type="scientific">Anisakis simplex</name>
    <name type="common">Herring worm</name>
    <dbReference type="NCBI Taxonomy" id="6269"/>
    <lineage>
        <taxon>Eukaryota</taxon>
        <taxon>Metazoa</taxon>
        <taxon>Ecdysozoa</taxon>
        <taxon>Nematoda</taxon>
        <taxon>Chromadorea</taxon>
        <taxon>Rhabditida</taxon>
        <taxon>Spirurina</taxon>
        <taxon>Ascaridomorpha</taxon>
        <taxon>Ascaridoidea</taxon>
        <taxon>Anisakidae</taxon>
        <taxon>Anisakis</taxon>
        <taxon>Anisakis simplex complex</taxon>
    </lineage>
</organism>
<evidence type="ECO:0000313" key="3">
    <source>
        <dbReference type="EMBL" id="VDK25267.1"/>
    </source>
</evidence>
<keyword evidence="2" id="KW-1133">Transmembrane helix</keyword>
<evidence type="ECO:0000256" key="1">
    <source>
        <dbReference type="SAM" id="MobiDB-lite"/>
    </source>
</evidence>
<feature type="transmembrane region" description="Helical" evidence="2">
    <location>
        <begin position="26"/>
        <end position="47"/>
    </location>
</feature>
<evidence type="ECO:0000313" key="5">
    <source>
        <dbReference type="WBParaSite" id="ASIM_0000548501-mRNA-1"/>
    </source>
</evidence>
<keyword evidence="4" id="KW-1185">Reference proteome</keyword>